<evidence type="ECO:0000313" key="7">
    <source>
        <dbReference type="Proteomes" id="UP000016088"/>
    </source>
</evidence>
<gene>
    <name evidence="6" type="ORF">SOCG_03509</name>
</gene>
<feature type="compositionally biased region" description="Basic and acidic residues" evidence="5">
    <location>
        <begin position="91"/>
        <end position="110"/>
    </location>
</feature>
<dbReference type="RefSeq" id="XP_013017451.1">
    <property type="nucleotide sequence ID" value="XM_013161997.1"/>
</dbReference>
<dbReference type="GeneID" id="25032481"/>
<dbReference type="OMA" id="KYREHGQ"/>
<dbReference type="Pfam" id="PF04889">
    <property type="entry name" value="Cwf_Cwc_15"/>
    <property type="match status" value="1"/>
</dbReference>
<comment type="similarity">
    <text evidence="2">Belongs to the CWC15 family.</text>
</comment>
<feature type="compositionally biased region" description="Low complexity" evidence="5">
    <location>
        <begin position="80"/>
        <end position="90"/>
    </location>
</feature>
<dbReference type="AlphaFoldDB" id="S9RJZ8"/>
<dbReference type="EMBL" id="KE503206">
    <property type="protein sequence ID" value="EPX74299.1"/>
    <property type="molecule type" value="Genomic_DNA"/>
</dbReference>
<keyword evidence="7" id="KW-1185">Reference proteome</keyword>
<dbReference type="HOGENOM" id="CLU_068312_0_1_1"/>
<evidence type="ECO:0000256" key="3">
    <source>
        <dbReference type="ARBA" id="ARBA00022664"/>
    </source>
</evidence>
<comment type="function">
    <text evidence="1">Involved in pre-mRNA splicing.</text>
</comment>
<feature type="compositionally biased region" description="Basic and acidic residues" evidence="5">
    <location>
        <begin position="135"/>
        <end position="151"/>
    </location>
</feature>
<dbReference type="eggNOG" id="KOG3228">
    <property type="taxonomic scope" value="Eukaryota"/>
</dbReference>
<organism evidence="6 7">
    <name type="scientific">Schizosaccharomyces octosporus (strain yFS286)</name>
    <name type="common">Fission yeast</name>
    <name type="synonym">Octosporomyces octosporus</name>
    <dbReference type="NCBI Taxonomy" id="483514"/>
    <lineage>
        <taxon>Eukaryota</taxon>
        <taxon>Fungi</taxon>
        <taxon>Dikarya</taxon>
        <taxon>Ascomycota</taxon>
        <taxon>Taphrinomycotina</taxon>
        <taxon>Schizosaccharomycetes</taxon>
        <taxon>Schizosaccharomycetales</taxon>
        <taxon>Schizosaccharomycetaceae</taxon>
        <taxon>Schizosaccharomyces</taxon>
    </lineage>
</organism>
<dbReference type="OrthoDB" id="30179at2759"/>
<protein>
    <submittedName>
        <fullName evidence="6">Complexed with Cdc5 protein Cwf15</fullName>
    </submittedName>
</protein>
<keyword evidence="4" id="KW-0508">mRNA splicing</keyword>
<dbReference type="PANTHER" id="PTHR12718:SF2">
    <property type="entry name" value="SPLICEOSOME-ASSOCIATED PROTEIN CWC15 HOMOLOG"/>
    <property type="match status" value="1"/>
</dbReference>
<name>S9RJZ8_SCHOY</name>
<sequence>MTTAHRPQFDPARGTSEMAPTRITASRALPAHLKLKYRKAKQGTQEELSKRDFRDQLLRAEASHFANREHGASSDKRPEAPAAIEANPEAKSNESEDKVDYEALLRKTLEEDADTSESESDSEVEDKDGEGSNSPEEKRLKTTNEEMRESMSESSSDDDDEEEDETAQLLRELENIKQERQKEKERQEMEEKKEEQEKREREIAYGNVLLNNSSTGSFQVKRRWDEDVVFKNTHKGVDDQPRQGFVNDMLRSDFHRKFLSRFVR</sequence>
<dbReference type="GO" id="GO:0003723">
    <property type="term" value="F:RNA binding"/>
    <property type="evidence" value="ECO:0007669"/>
    <property type="project" value="EnsemblFungi"/>
</dbReference>
<evidence type="ECO:0000256" key="5">
    <source>
        <dbReference type="SAM" id="MobiDB-lite"/>
    </source>
</evidence>
<reference evidence="6 7" key="1">
    <citation type="journal article" date="2011" name="Science">
        <title>Comparative functional genomics of the fission yeasts.</title>
        <authorList>
            <person name="Rhind N."/>
            <person name="Chen Z."/>
            <person name="Yassour M."/>
            <person name="Thompson D.A."/>
            <person name="Haas B.J."/>
            <person name="Habib N."/>
            <person name="Wapinski I."/>
            <person name="Roy S."/>
            <person name="Lin M.F."/>
            <person name="Heiman D.I."/>
            <person name="Young S.K."/>
            <person name="Furuya K."/>
            <person name="Guo Y."/>
            <person name="Pidoux A."/>
            <person name="Chen H.M."/>
            <person name="Robbertse B."/>
            <person name="Goldberg J.M."/>
            <person name="Aoki K."/>
            <person name="Bayne E.H."/>
            <person name="Berlin A.M."/>
            <person name="Desjardins C.A."/>
            <person name="Dobbs E."/>
            <person name="Dukaj L."/>
            <person name="Fan L."/>
            <person name="FitzGerald M.G."/>
            <person name="French C."/>
            <person name="Gujja S."/>
            <person name="Hansen K."/>
            <person name="Keifenheim D."/>
            <person name="Levin J.Z."/>
            <person name="Mosher R.A."/>
            <person name="Mueller C.A."/>
            <person name="Pfiffner J."/>
            <person name="Priest M."/>
            <person name="Russ C."/>
            <person name="Smialowska A."/>
            <person name="Swoboda P."/>
            <person name="Sykes S.M."/>
            <person name="Vaughn M."/>
            <person name="Vengrova S."/>
            <person name="Yoder R."/>
            <person name="Zeng Q."/>
            <person name="Allshire R."/>
            <person name="Baulcombe D."/>
            <person name="Birren B.W."/>
            <person name="Brown W."/>
            <person name="Ekwall K."/>
            <person name="Kellis M."/>
            <person name="Leatherwood J."/>
            <person name="Levin H."/>
            <person name="Margalit H."/>
            <person name="Martienssen R."/>
            <person name="Nieduszynski C.A."/>
            <person name="Spatafora J.W."/>
            <person name="Friedman N."/>
            <person name="Dalgaard J.Z."/>
            <person name="Baumann P."/>
            <person name="Niki H."/>
            <person name="Regev A."/>
            <person name="Nusbaum C."/>
        </authorList>
    </citation>
    <scope>NUCLEOTIDE SEQUENCE [LARGE SCALE GENOMIC DNA]</scope>
    <source>
        <strain evidence="7">yFS286</strain>
    </source>
</reference>
<evidence type="ECO:0000256" key="1">
    <source>
        <dbReference type="ARBA" id="ARBA00003777"/>
    </source>
</evidence>
<feature type="compositionally biased region" description="Acidic residues" evidence="5">
    <location>
        <begin position="155"/>
        <end position="166"/>
    </location>
</feature>
<dbReference type="InterPro" id="IPR006973">
    <property type="entry name" value="Cwf_Cwc_15"/>
</dbReference>
<proteinExistence type="inferred from homology"/>
<dbReference type="GO" id="GO:0000974">
    <property type="term" value="C:Prp19 complex"/>
    <property type="evidence" value="ECO:0007669"/>
    <property type="project" value="EnsemblFungi"/>
</dbReference>
<evidence type="ECO:0000313" key="6">
    <source>
        <dbReference type="EMBL" id="EPX74299.1"/>
    </source>
</evidence>
<feature type="region of interest" description="Disordered" evidence="5">
    <location>
        <begin position="1"/>
        <end position="201"/>
    </location>
</feature>
<dbReference type="GO" id="GO:0071013">
    <property type="term" value="C:catalytic step 2 spliceosome"/>
    <property type="evidence" value="ECO:0007669"/>
    <property type="project" value="TreeGrafter"/>
</dbReference>
<dbReference type="Proteomes" id="UP000016088">
    <property type="component" value="Unassembled WGS sequence"/>
</dbReference>
<dbReference type="VEuPathDB" id="FungiDB:SOCG_03509"/>
<feature type="compositionally biased region" description="Basic and acidic residues" evidence="5">
    <location>
        <begin position="47"/>
        <end position="79"/>
    </location>
</feature>
<feature type="compositionally biased region" description="Acidic residues" evidence="5">
    <location>
        <begin position="111"/>
        <end position="128"/>
    </location>
</feature>
<evidence type="ECO:0000256" key="2">
    <source>
        <dbReference type="ARBA" id="ARBA00006644"/>
    </source>
</evidence>
<dbReference type="GO" id="GO:0071014">
    <property type="term" value="C:post-mRNA release spliceosomal complex"/>
    <property type="evidence" value="ECO:0007669"/>
    <property type="project" value="EnsemblFungi"/>
</dbReference>
<keyword evidence="3" id="KW-0507">mRNA processing</keyword>
<dbReference type="GO" id="GO:0045292">
    <property type="term" value="P:mRNA cis splicing, via spliceosome"/>
    <property type="evidence" value="ECO:0007669"/>
    <property type="project" value="TreeGrafter"/>
</dbReference>
<dbReference type="PANTHER" id="PTHR12718">
    <property type="entry name" value="CELL CYCLE CONTROL PROTEIN CWF15"/>
    <property type="match status" value="1"/>
</dbReference>
<evidence type="ECO:0000256" key="4">
    <source>
        <dbReference type="ARBA" id="ARBA00023187"/>
    </source>
</evidence>
<accession>S9RJZ8</accession>
<feature type="compositionally biased region" description="Basic and acidic residues" evidence="5">
    <location>
        <begin position="171"/>
        <end position="201"/>
    </location>
</feature>